<accession>A0A918CD53</accession>
<keyword evidence="3" id="KW-1185">Reference proteome</keyword>
<dbReference type="AlphaFoldDB" id="A0A918CD53"/>
<evidence type="ECO:0000313" key="2">
    <source>
        <dbReference type="EMBL" id="GGR16346.1"/>
    </source>
</evidence>
<reference evidence="2" key="2">
    <citation type="submission" date="2020-09" db="EMBL/GenBank/DDBJ databases">
        <authorList>
            <person name="Sun Q."/>
            <person name="Ohkuma M."/>
        </authorList>
    </citation>
    <scope>NUCLEOTIDE SEQUENCE</scope>
    <source>
        <strain evidence="2">JCM 31311</strain>
    </source>
</reference>
<reference evidence="2" key="1">
    <citation type="journal article" date="2014" name="Int. J. Syst. Evol. Microbiol.">
        <title>Complete genome sequence of Corynebacterium casei LMG S-19264T (=DSM 44701T), isolated from a smear-ripened cheese.</title>
        <authorList>
            <consortium name="US DOE Joint Genome Institute (JGI-PGF)"/>
            <person name="Walter F."/>
            <person name="Albersmeier A."/>
            <person name="Kalinowski J."/>
            <person name="Ruckert C."/>
        </authorList>
    </citation>
    <scope>NUCLEOTIDE SEQUENCE</scope>
    <source>
        <strain evidence="2">JCM 31311</strain>
    </source>
</reference>
<organism evidence="2 3">
    <name type="scientific">Deinococcus ruber</name>
    <dbReference type="NCBI Taxonomy" id="1848197"/>
    <lineage>
        <taxon>Bacteria</taxon>
        <taxon>Thermotogati</taxon>
        <taxon>Deinococcota</taxon>
        <taxon>Deinococci</taxon>
        <taxon>Deinococcales</taxon>
        <taxon>Deinococcaceae</taxon>
        <taxon>Deinococcus</taxon>
    </lineage>
</organism>
<gene>
    <name evidence="2" type="ORF">GCM10008957_31240</name>
</gene>
<proteinExistence type="predicted"/>
<dbReference type="Proteomes" id="UP000603865">
    <property type="component" value="Unassembled WGS sequence"/>
</dbReference>
<dbReference type="EMBL" id="BMQL01000019">
    <property type="protein sequence ID" value="GGR16346.1"/>
    <property type="molecule type" value="Genomic_DNA"/>
</dbReference>
<name>A0A918CD53_9DEIO</name>
<dbReference type="RefSeq" id="WP_189091448.1">
    <property type="nucleotide sequence ID" value="NZ_BMQL01000019.1"/>
</dbReference>
<feature type="compositionally biased region" description="Polar residues" evidence="1">
    <location>
        <begin position="1"/>
        <end position="24"/>
    </location>
</feature>
<sequence>MSLTSPLTGLLNQTEGSSKPNTHTLPKGAASPAQLCLIVEVGPGLLTGAQP</sequence>
<evidence type="ECO:0000256" key="1">
    <source>
        <dbReference type="SAM" id="MobiDB-lite"/>
    </source>
</evidence>
<evidence type="ECO:0000313" key="3">
    <source>
        <dbReference type="Proteomes" id="UP000603865"/>
    </source>
</evidence>
<feature type="region of interest" description="Disordered" evidence="1">
    <location>
        <begin position="1"/>
        <end position="29"/>
    </location>
</feature>
<protein>
    <submittedName>
        <fullName evidence="2">Uncharacterized protein</fullName>
    </submittedName>
</protein>
<comment type="caution">
    <text evidence="2">The sequence shown here is derived from an EMBL/GenBank/DDBJ whole genome shotgun (WGS) entry which is preliminary data.</text>
</comment>